<dbReference type="EMBL" id="CAJNOO010001191">
    <property type="protein sequence ID" value="CAF1112426.1"/>
    <property type="molecule type" value="Genomic_DNA"/>
</dbReference>
<evidence type="ECO:0000313" key="2">
    <source>
        <dbReference type="EMBL" id="CAF1112426.1"/>
    </source>
</evidence>
<evidence type="ECO:0000313" key="3">
    <source>
        <dbReference type="Proteomes" id="UP000663882"/>
    </source>
</evidence>
<comment type="caution">
    <text evidence="2">The sequence shown here is derived from an EMBL/GenBank/DDBJ whole genome shotgun (WGS) entry which is preliminary data.</text>
</comment>
<reference evidence="2" key="1">
    <citation type="submission" date="2021-02" db="EMBL/GenBank/DDBJ databases">
        <authorList>
            <person name="Nowell W R."/>
        </authorList>
    </citation>
    <scope>NUCLEOTIDE SEQUENCE</scope>
</reference>
<dbReference type="OrthoDB" id="18234at2759"/>
<gene>
    <name evidence="2" type="ORF">RFH988_LOCUS19910</name>
</gene>
<name>A0A814PZ84_9BILA</name>
<feature type="compositionally biased region" description="Low complexity" evidence="1">
    <location>
        <begin position="145"/>
        <end position="158"/>
    </location>
</feature>
<evidence type="ECO:0000256" key="1">
    <source>
        <dbReference type="SAM" id="MobiDB-lite"/>
    </source>
</evidence>
<feature type="region of interest" description="Disordered" evidence="1">
    <location>
        <begin position="138"/>
        <end position="158"/>
    </location>
</feature>
<sequence length="196" mass="21608">MAEKFEINNVIDLATRYKIFQMKLMEMLNTEGAEVNKEKVKQISLECGLPTPTTNFKLNQNYYEEEFNARITSNNHCTLGSVDEVFEQKNQAQREHGLEPTTENPAKVIARKPPISPLLAGAECLEIQNQAEGRRQILLGDDRSTSGNNTSTDDDTTTIMASTIASSLSSSESMTSLASDASSIDLASTLLMKELP</sequence>
<accession>A0A814PZ84</accession>
<dbReference type="Proteomes" id="UP000663882">
    <property type="component" value="Unassembled WGS sequence"/>
</dbReference>
<proteinExistence type="predicted"/>
<organism evidence="2 3">
    <name type="scientific">Rotaria sordida</name>
    <dbReference type="NCBI Taxonomy" id="392033"/>
    <lineage>
        <taxon>Eukaryota</taxon>
        <taxon>Metazoa</taxon>
        <taxon>Spiralia</taxon>
        <taxon>Gnathifera</taxon>
        <taxon>Rotifera</taxon>
        <taxon>Eurotatoria</taxon>
        <taxon>Bdelloidea</taxon>
        <taxon>Philodinida</taxon>
        <taxon>Philodinidae</taxon>
        <taxon>Rotaria</taxon>
    </lineage>
</organism>
<protein>
    <submittedName>
        <fullName evidence="2">Uncharacterized protein</fullName>
    </submittedName>
</protein>
<dbReference type="AlphaFoldDB" id="A0A814PZ84"/>